<accession>A0ABU4HJW1</accession>
<evidence type="ECO:0008006" key="4">
    <source>
        <dbReference type="Google" id="ProtNLM"/>
    </source>
</evidence>
<evidence type="ECO:0000256" key="1">
    <source>
        <dbReference type="SAM" id="SignalP"/>
    </source>
</evidence>
<reference evidence="3" key="1">
    <citation type="submission" date="2023-07" db="EMBL/GenBank/DDBJ databases">
        <title>Conexibacter stalactiti sp. nov., isolated from stalactites in a lava cave and emended description of the genus Conexibacter.</title>
        <authorList>
            <person name="Lee S.D."/>
        </authorList>
    </citation>
    <scope>NUCLEOTIDE SEQUENCE [LARGE SCALE GENOMIC DNA]</scope>
    <source>
        <strain evidence="3">KCTC 39840</strain>
    </source>
</reference>
<evidence type="ECO:0000313" key="2">
    <source>
        <dbReference type="EMBL" id="MDW5592979.1"/>
    </source>
</evidence>
<gene>
    <name evidence="2" type="ORF">R7226_01430</name>
</gene>
<proteinExistence type="predicted"/>
<comment type="caution">
    <text evidence="2">The sequence shown here is derived from an EMBL/GenBank/DDBJ whole genome shotgun (WGS) entry which is preliminary data.</text>
</comment>
<keyword evidence="1" id="KW-0732">Signal</keyword>
<protein>
    <recommendedName>
        <fullName evidence="4">Secreted protein</fullName>
    </recommendedName>
</protein>
<name>A0ABU4HJW1_9ACTN</name>
<reference evidence="2 3" key="2">
    <citation type="submission" date="2023-10" db="EMBL/GenBank/DDBJ databases">
        <authorList>
            <person name="Han X.F."/>
        </authorList>
    </citation>
    <scope>NUCLEOTIDE SEQUENCE [LARGE SCALE GENOMIC DNA]</scope>
    <source>
        <strain evidence="2 3">KCTC 39840</strain>
    </source>
</reference>
<evidence type="ECO:0000313" key="3">
    <source>
        <dbReference type="Proteomes" id="UP001284601"/>
    </source>
</evidence>
<sequence length="386" mass="40889">MRRFQGTVAAIATLAAAGAVAGAAAGETPVPIGAPIDQPNRFATIERGTYKVIPLRVDDPAGGLPWGMATYLARDKYNPRTQLLCTEFGRLQAGQLGMLTTTGEFRPITPGGSPQVSCGGIAARFGERASGDVLAATPTILGSQCSPATASCDLRAAFRTIIGISLGRGILNASISDPPDGRWKPLQQANDGVFLAVRPGLFTDATTPSIRVQATTCGPDARPDLSARGTPSGRCATTIYIPGGPRPAAETRASRRARRARSLHAPIRIIQRPGTASNSRIAARVKLPITVTTATEGYAYRLHGPAGRDCASLRTEDTSIDAISSYLMVAGTTYSLPILPLNLKRGVWCEGRYRLTVLFTQRFKGRRLRIVTKPVASATFTIPPPR</sequence>
<dbReference type="Proteomes" id="UP001284601">
    <property type="component" value="Unassembled WGS sequence"/>
</dbReference>
<keyword evidence="3" id="KW-1185">Reference proteome</keyword>
<feature type="signal peptide" evidence="1">
    <location>
        <begin position="1"/>
        <end position="25"/>
    </location>
</feature>
<feature type="chain" id="PRO_5045292531" description="Secreted protein" evidence="1">
    <location>
        <begin position="26"/>
        <end position="386"/>
    </location>
</feature>
<dbReference type="EMBL" id="JAWSTH010000002">
    <property type="protein sequence ID" value="MDW5592979.1"/>
    <property type="molecule type" value="Genomic_DNA"/>
</dbReference>
<organism evidence="2 3">
    <name type="scientific">Conexibacter stalactiti</name>
    <dbReference type="NCBI Taxonomy" id="1940611"/>
    <lineage>
        <taxon>Bacteria</taxon>
        <taxon>Bacillati</taxon>
        <taxon>Actinomycetota</taxon>
        <taxon>Thermoleophilia</taxon>
        <taxon>Solirubrobacterales</taxon>
        <taxon>Conexibacteraceae</taxon>
        <taxon>Conexibacter</taxon>
    </lineage>
</organism>
<dbReference type="RefSeq" id="WP_318595239.1">
    <property type="nucleotide sequence ID" value="NZ_JAWSTH010000002.1"/>
</dbReference>